<dbReference type="PANTHER" id="PTHR14710">
    <property type="entry name" value="GEM-ASSOCIATED PROTEIN 6"/>
    <property type="match status" value="1"/>
</dbReference>
<proteinExistence type="predicted"/>
<dbReference type="AlphaFoldDB" id="A0A6J2V6X8"/>
<dbReference type="Pfam" id="PF20417">
    <property type="entry name" value="Gemin6_C"/>
    <property type="match status" value="1"/>
</dbReference>
<sequence length="166" mass="18895">MQDWCKKRPHEWHKYINQEVRVTAHDKNEYQGWVFTVDPVSGSVVLVTLHGQQSTSVRVVMGHAVRDVEVLKEGDEEIAQQLNALFMPAGSQVLTNDELKRRKEDLRLWLEKNRIPVTEEEDTLRVANVLTVSPPYGSGDCSSSNEIILARVQSLIESYPGPDKEQ</sequence>
<keyword evidence="7" id="KW-0539">Nucleus</keyword>
<dbReference type="GO" id="GO:0000245">
    <property type="term" value="P:spliceosomal complex assembly"/>
    <property type="evidence" value="ECO:0007669"/>
    <property type="project" value="InterPro"/>
</dbReference>
<dbReference type="GO" id="GO:0097504">
    <property type="term" value="C:Gemini of Cajal bodies"/>
    <property type="evidence" value="ECO:0007669"/>
    <property type="project" value="UniProtKB-SubCell"/>
</dbReference>
<keyword evidence="5" id="KW-0507">mRNA processing</keyword>
<dbReference type="PANTHER" id="PTHR14710:SF2">
    <property type="entry name" value="GEM-ASSOCIATED PROTEIN 6"/>
    <property type="match status" value="1"/>
</dbReference>
<evidence type="ECO:0000313" key="14">
    <source>
        <dbReference type="RefSeq" id="XP_030628715.1"/>
    </source>
</evidence>
<dbReference type="CDD" id="cd11676">
    <property type="entry name" value="Gemin6"/>
    <property type="match status" value="1"/>
</dbReference>
<reference evidence="14" key="1">
    <citation type="submission" date="2025-08" db="UniProtKB">
        <authorList>
            <consortium name="RefSeq"/>
        </authorList>
    </citation>
    <scope>IDENTIFICATION</scope>
</reference>
<evidence type="ECO:0000256" key="10">
    <source>
        <dbReference type="ARBA" id="ARBA00065613"/>
    </source>
</evidence>
<dbReference type="CTD" id="79833"/>
<dbReference type="InterPro" id="IPR046857">
    <property type="entry name" value="Gemin6_Sm-like_dom"/>
</dbReference>
<organism evidence="13 14">
    <name type="scientific">Chanos chanos</name>
    <name type="common">Milkfish</name>
    <name type="synonym">Mugil chanos</name>
    <dbReference type="NCBI Taxonomy" id="29144"/>
    <lineage>
        <taxon>Eukaryota</taxon>
        <taxon>Metazoa</taxon>
        <taxon>Chordata</taxon>
        <taxon>Craniata</taxon>
        <taxon>Vertebrata</taxon>
        <taxon>Euteleostomi</taxon>
        <taxon>Actinopterygii</taxon>
        <taxon>Neopterygii</taxon>
        <taxon>Teleostei</taxon>
        <taxon>Ostariophysi</taxon>
        <taxon>Gonorynchiformes</taxon>
        <taxon>Chanidae</taxon>
        <taxon>Chanos</taxon>
    </lineage>
</organism>
<dbReference type="GeneID" id="115810832"/>
<keyword evidence="13" id="KW-1185">Reference proteome</keyword>
<evidence type="ECO:0000256" key="5">
    <source>
        <dbReference type="ARBA" id="ARBA00022664"/>
    </source>
</evidence>
<keyword evidence="3" id="KW-0963">Cytoplasm</keyword>
<keyword evidence="4" id="KW-0597">Phosphoprotein</keyword>
<dbReference type="RefSeq" id="XP_030628715.1">
    <property type="nucleotide sequence ID" value="XM_030772855.1"/>
</dbReference>
<evidence type="ECO:0000256" key="8">
    <source>
        <dbReference type="ARBA" id="ARBA00034695"/>
    </source>
</evidence>
<comment type="subunit">
    <text evidence="10">Part of the core SMN complex that contains SMN1, GEMIN2/SIP1, DDX20/GEMIN3, GEMIN4, GEMIN5, GEMIN6, GEMIN7, GEMIN8 and STRAP/UNRIP. Part of the SMN-Sm complex that contains SMN1, GEMIN2/SIP1, DDX20/GEMIN3, GEMIN4, GEMIN5, GEMIN6, GEMIN7, GEMIN8, STRAP/UNRIP and the Sm proteins SNRPB, SNRPD1, SNRPD2, SNRPD3, SNRPE, SNRPF and SNRPG. Interacts with GEMIN7; the interaction is direct. Interacts with GEMIN8; the interaction is direct. Interacts with SNRPB, SNRPD2, SNRPD3 and SNRPE; the interaction is direct.</text>
</comment>
<evidence type="ECO:0000256" key="1">
    <source>
        <dbReference type="ARBA" id="ARBA00004496"/>
    </source>
</evidence>
<evidence type="ECO:0000256" key="3">
    <source>
        <dbReference type="ARBA" id="ARBA00022490"/>
    </source>
</evidence>
<dbReference type="InterPro" id="IPR009422">
    <property type="entry name" value="Gemin6"/>
</dbReference>
<feature type="domain" description="AD" evidence="12">
    <location>
        <begin position="69"/>
        <end position="164"/>
    </location>
</feature>
<dbReference type="GO" id="GO:0000387">
    <property type="term" value="P:spliceosomal snRNP assembly"/>
    <property type="evidence" value="ECO:0007669"/>
    <property type="project" value="TreeGrafter"/>
</dbReference>
<dbReference type="Gene3D" id="2.30.30.100">
    <property type="match status" value="1"/>
</dbReference>
<dbReference type="OrthoDB" id="77463at2759"/>
<protein>
    <recommendedName>
        <fullName evidence="11">Gem-associated protein 6</fullName>
    </recommendedName>
</protein>
<evidence type="ECO:0000313" key="13">
    <source>
        <dbReference type="Proteomes" id="UP000504632"/>
    </source>
</evidence>
<evidence type="ECO:0000259" key="12">
    <source>
        <dbReference type="PROSITE" id="PS52001"/>
    </source>
</evidence>
<evidence type="ECO:0000256" key="11">
    <source>
        <dbReference type="ARBA" id="ARBA00067670"/>
    </source>
</evidence>
<gene>
    <name evidence="14" type="primary">gemin6</name>
</gene>
<evidence type="ECO:0000256" key="4">
    <source>
        <dbReference type="ARBA" id="ARBA00022553"/>
    </source>
</evidence>
<evidence type="ECO:0000256" key="7">
    <source>
        <dbReference type="ARBA" id="ARBA00023242"/>
    </source>
</evidence>
<evidence type="ECO:0000256" key="6">
    <source>
        <dbReference type="ARBA" id="ARBA00023187"/>
    </source>
</evidence>
<accession>A0A6J2V6X8</accession>
<dbReference type="Pfam" id="PF06372">
    <property type="entry name" value="Gemin6"/>
    <property type="match status" value="1"/>
</dbReference>
<name>A0A6J2V6X8_CHACN</name>
<evidence type="ECO:0000256" key="2">
    <source>
        <dbReference type="ARBA" id="ARBA00004642"/>
    </source>
</evidence>
<dbReference type="GO" id="GO:0032797">
    <property type="term" value="C:SMN complex"/>
    <property type="evidence" value="ECO:0007669"/>
    <property type="project" value="TreeGrafter"/>
</dbReference>
<comment type="function">
    <text evidence="9">The SMN complex catalyzes the assembly of small nuclear ribonucleoproteins (snRNPs), the building blocks of the spliceosome, and thereby plays an important role in the splicing of cellular pre-mRNAs. Most spliceosomal snRNPs contain a common set of Sm proteins SNRPB, SNRPD1, SNRPD2, SNRPD3, SNRPE, SNRPF and SNRPG that assemble in a heptameric protein ring on the Sm site of the small nuclear RNA to form the core snRNP (Sm core). In the cytosol, the Sm proteins SNRPD1, SNRPD2, SNRPE, SNRPF and SNRPG are trapped in an inactive 6S pICln-Sm complex by the chaperone CLNS1A that controls the assembly of the core snRNP. To assemble core snRNPs, the SMN complex accepts the trapped 5Sm proteins from CLNS1A forming an intermediate. Binding of snRNA inside 5Sm triggers eviction of the SMN complex, thereby allowing binding of SNRPD3 and SNRPB to complete assembly of the core snRNP.</text>
</comment>
<dbReference type="FunFam" id="2.30.30.100:FF:000038">
    <property type="entry name" value="Gem-associated protein 6"/>
    <property type="match status" value="1"/>
</dbReference>
<keyword evidence="6" id="KW-0508">mRNA splicing</keyword>
<dbReference type="InterPro" id="IPR047574">
    <property type="entry name" value="AD"/>
</dbReference>
<dbReference type="Proteomes" id="UP000504632">
    <property type="component" value="Chromosome 4"/>
</dbReference>
<dbReference type="PROSITE" id="PS52001">
    <property type="entry name" value="AD"/>
    <property type="match status" value="1"/>
</dbReference>
<dbReference type="InParanoid" id="A0A6J2V6X8"/>
<evidence type="ECO:0000256" key="9">
    <source>
        <dbReference type="ARBA" id="ARBA00059373"/>
    </source>
</evidence>
<dbReference type="InterPro" id="IPR046856">
    <property type="entry name" value="Gemin6_C"/>
</dbReference>
<comment type="subcellular location">
    <subcellularLocation>
        <location evidence="1">Cytoplasm</location>
    </subcellularLocation>
    <subcellularLocation>
        <location evidence="8">Nucleus</location>
        <location evidence="8">Gem</location>
    </subcellularLocation>
    <subcellularLocation>
        <location evidence="2">Nucleus</location>
        <location evidence="2">Nucleoplasm</location>
    </subcellularLocation>
</comment>